<proteinExistence type="predicted"/>
<dbReference type="EMBL" id="CAJNBH010000002">
    <property type="protein sequence ID" value="CAE6703180.1"/>
    <property type="molecule type" value="Genomic_DNA"/>
</dbReference>
<dbReference type="Proteomes" id="UP000673821">
    <property type="component" value="Unassembled WGS sequence"/>
</dbReference>
<name>A0ABM8QL38_9BURK</name>
<comment type="caution">
    <text evidence="1">The sequence shown here is derived from an EMBL/GenBank/DDBJ whole genome shotgun (WGS) entry which is preliminary data.</text>
</comment>
<evidence type="ECO:0000313" key="1">
    <source>
        <dbReference type="EMBL" id="CAE6703180.1"/>
    </source>
</evidence>
<sequence>MSAAHSSPYRQHQVGSALSARASFLYESPVINEGFGARACVLQDHVGDRANKRAPYPDAHKLLLAHPQVSIQFATLR</sequence>
<protein>
    <submittedName>
        <fullName evidence="1">Uncharacterized protein</fullName>
    </submittedName>
</protein>
<keyword evidence="2" id="KW-1185">Reference proteome</keyword>
<evidence type="ECO:0000313" key="2">
    <source>
        <dbReference type="Proteomes" id="UP000673821"/>
    </source>
</evidence>
<reference evidence="1 2" key="1">
    <citation type="submission" date="2021-02" db="EMBL/GenBank/DDBJ databases">
        <authorList>
            <person name="Vanwijnsberghe S."/>
        </authorList>
    </citation>
    <scope>NUCLEOTIDE SEQUENCE [LARGE SCALE GENOMIC DNA]</scope>
    <source>
        <strain evidence="1 2">R-69776</strain>
    </source>
</reference>
<accession>A0ABM8QL38</accession>
<gene>
    <name evidence="1" type="ORF">R69776_00732</name>
</gene>
<organism evidence="1 2">
    <name type="scientific">Paraburkholderia nemoris</name>
    <dbReference type="NCBI Taxonomy" id="2793076"/>
    <lineage>
        <taxon>Bacteria</taxon>
        <taxon>Pseudomonadati</taxon>
        <taxon>Pseudomonadota</taxon>
        <taxon>Betaproteobacteria</taxon>
        <taxon>Burkholderiales</taxon>
        <taxon>Burkholderiaceae</taxon>
        <taxon>Paraburkholderia</taxon>
    </lineage>
</organism>
<dbReference type="RefSeq" id="WP_211632202.1">
    <property type="nucleotide sequence ID" value="NZ_CAJNBN010000004.1"/>
</dbReference>